<proteinExistence type="predicted"/>
<keyword evidence="1" id="KW-0472">Membrane</keyword>
<keyword evidence="1" id="KW-0812">Transmembrane</keyword>
<keyword evidence="1" id="KW-1133">Transmembrane helix</keyword>
<comment type="caution">
    <text evidence="2">The sequence shown here is derived from an EMBL/GenBank/DDBJ whole genome shotgun (WGS) entry which is preliminary data.</text>
</comment>
<gene>
    <name evidence="2" type="ORF">LCGC14_1730720</name>
</gene>
<dbReference type="EMBL" id="LAZR01015702">
    <property type="protein sequence ID" value="KKM07760.1"/>
    <property type="molecule type" value="Genomic_DNA"/>
</dbReference>
<sequence>MVKKVFLIMVIILLAFNGVALAASGEVVMENTIYGGLIGGMLGGAWYLLDQDDAGNKLGTGVGVGIIAGFLLGITDVGQLC</sequence>
<feature type="transmembrane region" description="Helical" evidence="1">
    <location>
        <begin position="61"/>
        <end position="80"/>
    </location>
</feature>
<reference evidence="2" key="1">
    <citation type="journal article" date="2015" name="Nature">
        <title>Complex archaea that bridge the gap between prokaryotes and eukaryotes.</title>
        <authorList>
            <person name="Spang A."/>
            <person name="Saw J.H."/>
            <person name="Jorgensen S.L."/>
            <person name="Zaremba-Niedzwiedzka K."/>
            <person name="Martijn J."/>
            <person name="Lind A.E."/>
            <person name="van Eijk R."/>
            <person name="Schleper C."/>
            <person name="Guy L."/>
            <person name="Ettema T.J."/>
        </authorList>
    </citation>
    <scope>NUCLEOTIDE SEQUENCE</scope>
</reference>
<evidence type="ECO:0000256" key="1">
    <source>
        <dbReference type="SAM" id="Phobius"/>
    </source>
</evidence>
<protein>
    <submittedName>
        <fullName evidence="2">Uncharacterized protein</fullName>
    </submittedName>
</protein>
<organism evidence="2">
    <name type="scientific">marine sediment metagenome</name>
    <dbReference type="NCBI Taxonomy" id="412755"/>
    <lineage>
        <taxon>unclassified sequences</taxon>
        <taxon>metagenomes</taxon>
        <taxon>ecological metagenomes</taxon>
    </lineage>
</organism>
<accession>A0A0F9H9Q8</accession>
<name>A0A0F9H9Q8_9ZZZZ</name>
<dbReference type="AlphaFoldDB" id="A0A0F9H9Q8"/>
<evidence type="ECO:0000313" key="2">
    <source>
        <dbReference type="EMBL" id="KKM07760.1"/>
    </source>
</evidence>
<feature type="transmembrane region" description="Helical" evidence="1">
    <location>
        <begin position="32"/>
        <end position="49"/>
    </location>
</feature>